<dbReference type="Pfam" id="PF20130">
    <property type="entry name" value="DUF6520"/>
    <property type="match status" value="1"/>
</dbReference>
<dbReference type="AlphaFoldDB" id="A0A1M6BFM0"/>
<dbReference type="Proteomes" id="UP000184225">
    <property type="component" value="Unassembled WGS sequence"/>
</dbReference>
<evidence type="ECO:0000256" key="1">
    <source>
        <dbReference type="SAM" id="SignalP"/>
    </source>
</evidence>
<dbReference type="InterPro" id="IPR045391">
    <property type="entry name" value="DUF6520"/>
</dbReference>
<feature type="signal peptide" evidence="1">
    <location>
        <begin position="1"/>
        <end position="25"/>
    </location>
</feature>
<evidence type="ECO:0000313" key="2">
    <source>
        <dbReference type="EMBL" id="SHI47378.1"/>
    </source>
</evidence>
<feature type="chain" id="PRO_5013223302" evidence="1">
    <location>
        <begin position="26"/>
        <end position="88"/>
    </location>
</feature>
<organism evidence="2 3">
    <name type="scientific">Mesonia phycicola</name>
    <dbReference type="NCBI Taxonomy" id="579105"/>
    <lineage>
        <taxon>Bacteria</taxon>
        <taxon>Pseudomonadati</taxon>
        <taxon>Bacteroidota</taxon>
        <taxon>Flavobacteriia</taxon>
        <taxon>Flavobacteriales</taxon>
        <taxon>Flavobacteriaceae</taxon>
        <taxon>Mesonia</taxon>
    </lineage>
</organism>
<keyword evidence="3" id="KW-1185">Reference proteome</keyword>
<dbReference type="OrthoDB" id="1450052at2"/>
<evidence type="ECO:0000313" key="3">
    <source>
        <dbReference type="Proteomes" id="UP000184225"/>
    </source>
</evidence>
<name>A0A1M6BFM0_9FLAO</name>
<sequence>MKIKMLLPVLALIFATGMSFTTVSASQNAISGFVERTPGNWQAVNVDCQGNQECLVQFAGEPQTHQVYATMDKSQPLNGSGEVIILNP</sequence>
<reference evidence="2 3" key="1">
    <citation type="submission" date="2016-11" db="EMBL/GenBank/DDBJ databases">
        <authorList>
            <person name="Jaros S."/>
            <person name="Januszkiewicz K."/>
            <person name="Wedrychowicz H."/>
        </authorList>
    </citation>
    <scope>NUCLEOTIDE SEQUENCE [LARGE SCALE GENOMIC DNA]</scope>
    <source>
        <strain evidence="2 3">DSM 21425</strain>
    </source>
</reference>
<dbReference type="RefSeq" id="WP_073148045.1">
    <property type="nucleotide sequence ID" value="NZ_FQYY01000002.1"/>
</dbReference>
<keyword evidence="1" id="KW-0732">Signal</keyword>
<protein>
    <submittedName>
        <fullName evidence="2">Uncharacterized protein</fullName>
    </submittedName>
</protein>
<proteinExistence type="predicted"/>
<dbReference type="EMBL" id="FQYY01000002">
    <property type="protein sequence ID" value="SHI47378.1"/>
    <property type="molecule type" value="Genomic_DNA"/>
</dbReference>
<accession>A0A1M6BFM0</accession>
<gene>
    <name evidence="2" type="ORF">SAMN04488096_10211</name>
</gene>